<organism evidence="6 7">
    <name type="scientific">Amycolatopsis eburnea</name>
    <dbReference type="NCBI Taxonomy" id="2267691"/>
    <lineage>
        <taxon>Bacteria</taxon>
        <taxon>Bacillati</taxon>
        <taxon>Actinomycetota</taxon>
        <taxon>Actinomycetes</taxon>
        <taxon>Pseudonocardiales</taxon>
        <taxon>Pseudonocardiaceae</taxon>
        <taxon>Amycolatopsis</taxon>
    </lineage>
</organism>
<comment type="caution">
    <text evidence="6">The sequence shown here is derived from an EMBL/GenBank/DDBJ whole genome shotgun (WGS) entry which is preliminary data.</text>
</comment>
<comment type="similarity">
    <text evidence="3">Belongs to the flavoredoxin family.</text>
</comment>
<dbReference type="InterPro" id="IPR012349">
    <property type="entry name" value="Split_barrel_FMN-bd"/>
</dbReference>
<dbReference type="EMBL" id="RSEC01000063">
    <property type="protein sequence ID" value="RSD07818.1"/>
    <property type="molecule type" value="Genomic_DNA"/>
</dbReference>
<accession>A0A3R9DRJ5</accession>
<feature type="region of interest" description="Disordered" evidence="4">
    <location>
        <begin position="237"/>
        <end position="257"/>
    </location>
</feature>
<dbReference type="Gene3D" id="2.30.110.10">
    <property type="entry name" value="Electron Transport, Fmn-binding Protein, Chain A"/>
    <property type="match status" value="1"/>
</dbReference>
<dbReference type="Proteomes" id="UP000267081">
    <property type="component" value="Unassembled WGS sequence"/>
</dbReference>
<evidence type="ECO:0000313" key="6">
    <source>
        <dbReference type="EMBL" id="RSD07818.1"/>
    </source>
</evidence>
<dbReference type="InterPro" id="IPR052174">
    <property type="entry name" value="Flavoredoxin"/>
</dbReference>
<feature type="domain" description="Flavin reductase like" evidence="5">
    <location>
        <begin position="32"/>
        <end position="198"/>
    </location>
</feature>
<evidence type="ECO:0000259" key="5">
    <source>
        <dbReference type="SMART" id="SM00903"/>
    </source>
</evidence>
<dbReference type="RefSeq" id="WP_125316088.1">
    <property type="nucleotide sequence ID" value="NZ_RSEC01000063.1"/>
</dbReference>
<name>A0A3R9DRJ5_9PSEU</name>
<dbReference type="SUPFAM" id="SSF50475">
    <property type="entry name" value="FMN-binding split barrel"/>
    <property type="match status" value="1"/>
</dbReference>
<dbReference type="GO" id="GO:0010181">
    <property type="term" value="F:FMN binding"/>
    <property type="evidence" value="ECO:0007669"/>
    <property type="project" value="InterPro"/>
</dbReference>
<dbReference type="Pfam" id="PF01613">
    <property type="entry name" value="Flavin_Reduct"/>
    <property type="match status" value="1"/>
</dbReference>
<keyword evidence="7" id="KW-1185">Reference proteome</keyword>
<dbReference type="GO" id="GO:0016646">
    <property type="term" value="F:oxidoreductase activity, acting on the CH-NH group of donors, NAD or NADP as acceptor"/>
    <property type="evidence" value="ECO:0007669"/>
    <property type="project" value="UniProtKB-ARBA"/>
</dbReference>
<dbReference type="PANTHER" id="PTHR43567">
    <property type="entry name" value="FLAVOREDOXIN-RELATED-RELATED"/>
    <property type="match status" value="1"/>
</dbReference>
<dbReference type="InterPro" id="IPR002563">
    <property type="entry name" value="Flavin_Rdtase-like_dom"/>
</dbReference>
<keyword evidence="2" id="KW-0285">Flavoprotein</keyword>
<dbReference type="SMART" id="SM00903">
    <property type="entry name" value="Flavin_Reduct"/>
    <property type="match status" value="1"/>
</dbReference>
<evidence type="ECO:0000256" key="4">
    <source>
        <dbReference type="SAM" id="MobiDB-lite"/>
    </source>
</evidence>
<dbReference type="OrthoDB" id="9794638at2"/>
<protein>
    <submittedName>
        <fullName evidence="6">Flavin reductase family protein</fullName>
    </submittedName>
</protein>
<proteinExistence type="inferred from homology"/>
<sequence>MADSRQRPSAVDGSIEPVKTETPAHTAIEPGILYFGTPVVLISTTNEDGSANLAPMSSAFWLGWRAMLGLGARSKTTQNLLRTGEGVLNLPSDALAAAVDRLALTTGSDPVPDGKRKRGYFHVAEKFERAGLTPVASETVAPPRVAECPVAMEVVLEAVHPLADEDARQRGGIVALEVRVQRVFVHDDIRAAGSDDHIDPDRWRPLIMSFQKLYGLGPQVHPSTLARIPERLYRGPDIDRARGVTSRSTASAGERAS</sequence>
<dbReference type="AlphaFoldDB" id="A0A3R9DRJ5"/>
<evidence type="ECO:0000256" key="2">
    <source>
        <dbReference type="ARBA" id="ARBA00022630"/>
    </source>
</evidence>
<dbReference type="PANTHER" id="PTHR43567:SF1">
    <property type="entry name" value="FLAVOREDOXIN"/>
    <property type="match status" value="1"/>
</dbReference>
<reference evidence="6 7" key="1">
    <citation type="submission" date="2018-12" db="EMBL/GenBank/DDBJ databases">
        <title>Amycolatopsis eburnea sp. nov. actinomycete associate with arbuscular mycorrhiza fungal spore.</title>
        <authorList>
            <person name="Lumyong S."/>
            <person name="Chaiya L."/>
        </authorList>
    </citation>
    <scope>NUCLEOTIDE SEQUENCE [LARGE SCALE GENOMIC DNA]</scope>
    <source>
        <strain evidence="6 7">GLM-1</strain>
    </source>
</reference>
<evidence type="ECO:0000313" key="7">
    <source>
        <dbReference type="Proteomes" id="UP000267081"/>
    </source>
</evidence>
<gene>
    <name evidence="6" type="ORF">EIY87_44320</name>
</gene>
<comment type="cofactor">
    <cofactor evidence="1">
        <name>FMN</name>
        <dbReference type="ChEBI" id="CHEBI:58210"/>
    </cofactor>
</comment>
<evidence type="ECO:0000256" key="1">
    <source>
        <dbReference type="ARBA" id="ARBA00001917"/>
    </source>
</evidence>
<feature type="region of interest" description="Disordered" evidence="4">
    <location>
        <begin position="1"/>
        <end position="22"/>
    </location>
</feature>
<evidence type="ECO:0000256" key="3">
    <source>
        <dbReference type="ARBA" id="ARBA00038054"/>
    </source>
</evidence>